<dbReference type="InterPro" id="IPR000835">
    <property type="entry name" value="HTH_MarR-typ"/>
</dbReference>
<dbReference type="EMBL" id="CABFVH010000001">
    <property type="protein sequence ID" value="VUF10561.1"/>
    <property type="molecule type" value="Genomic_DNA"/>
</dbReference>
<evidence type="ECO:0000256" key="1">
    <source>
        <dbReference type="ARBA" id="ARBA00023015"/>
    </source>
</evidence>
<evidence type="ECO:0000256" key="2">
    <source>
        <dbReference type="ARBA" id="ARBA00023125"/>
    </source>
</evidence>
<gene>
    <name evidence="6" type="primary">slyA_1</name>
    <name evidence="5" type="synonym">slyA_3</name>
    <name evidence="5" type="ORF">IFDJLNFL_4862</name>
    <name evidence="6" type="ORF">MTDSW087_00228</name>
</gene>
<keyword evidence="2" id="KW-0238">DNA-binding</keyword>
<protein>
    <submittedName>
        <fullName evidence="6">Transcriptional regulator SlyA</fullName>
    </submittedName>
</protein>
<keyword evidence="3" id="KW-0804">Transcription</keyword>
<reference evidence="6 7" key="1">
    <citation type="submission" date="2019-06" db="EMBL/GenBank/DDBJ databases">
        <authorList>
            <person name="Rodrigo-Torres L."/>
            <person name="Arahal R. D."/>
            <person name="Lucena T."/>
        </authorList>
    </citation>
    <scope>NUCLEOTIDE SEQUENCE [LARGE SCALE GENOMIC DNA]</scope>
    <source>
        <strain evidence="6 7">SW08-7</strain>
    </source>
</reference>
<dbReference type="InterPro" id="IPR036388">
    <property type="entry name" value="WH-like_DNA-bd_sf"/>
</dbReference>
<dbReference type="EMBL" id="BPQI01000177">
    <property type="protein sequence ID" value="GJD58936.1"/>
    <property type="molecule type" value="Genomic_DNA"/>
</dbReference>
<dbReference type="RefSeq" id="WP_144758990.1">
    <property type="nucleotide sequence ID" value="NZ_BPQI01000177.1"/>
</dbReference>
<dbReference type="SMART" id="SM00347">
    <property type="entry name" value="HTH_MARR"/>
    <property type="match status" value="1"/>
</dbReference>
<dbReference type="Proteomes" id="UP000401717">
    <property type="component" value="Unassembled WGS sequence"/>
</dbReference>
<evidence type="ECO:0000313" key="7">
    <source>
        <dbReference type="Proteomes" id="UP000401717"/>
    </source>
</evidence>
<dbReference type="OrthoDB" id="2287011at2"/>
<sequence length="151" mass="16509">MGDRPLAPAVDETAIDACCIGLASQRLARAVSRRYDAAFRPLGLSGWQFTLLMATRRPAAPTISDLADWLDMDRTTVTANLKPLTRRGLLAIETDAEDRRARRVVLTEAGGEILARAIPLWHGVQDSYRASVGEADLARLRELVKRVVGTA</sequence>
<dbReference type="AlphaFoldDB" id="A0A564FT22"/>
<evidence type="ECO:0000313" key="8">
    <source>
        <dbReference type="Proteomes" id="UP001055303"/>
    </source>
</evidence>
<feature type="domain" description="HTH marR-type" evidence="4">
    <location>
        <begin position="17"/>
        <end position="149"/>
    </location>
</feature>
<keyword evidence="8" id="KW-1185">Reference proteome</keyword>
<dbReference type="Gene3D" id="1.10.10.10">
    <property type="entry name" value="Winged helix-like DNA-binding domain superfamily/Winged helix DNA-binding domain"/>
    <property type="match status" value="1"/>
</dbReference>
<dbReference type="InterPro" id="IPR036390">
    <property type="entry name" value="WH_DNA-bd_sf"/>
</dbReference>
<dbReference type="Proteomes" id="UP001055303">
    <property type="component" value="Unassembled WGS sequence"/>
</dbReference>
<dbReference type="PROSITE" id="PS50995">
    <property type="entry name" value="HTH_MARR_2"/>
    <property type="match status" value="1"/>
</dbReference>
<dbReference type="PANTHER" id="PTHR42756">
    <property type="entry name" value="TRANSCRIPTIONAL REGULATOR, MARR"/>
    <property type="match status" value="1"/>
</dbReference>
<name>A0A564FT22_9HYPH</name>
<evidence type="ECO:0000313" key="6">
    <source>
        <dbReference type="EMBL" id="VUF10561.1"/>
    </source>
</evidence>
<keyword evidence="1" id="KW-0805">Transcription regulation</keyword>
<dbReference type="GO" id="GO:0003677">
    <property type="term" value="F:DNA binding"/>
    <property type="evidence" value="ECO:0007669"/>
    <property type="project" value="UniProtKB-KW"/>
</dbReference>
<evidence type="ECO:0000259" key="4">
    <source>
        <dbReference type="PROSITE" id="PS50995"/>
    </source>
</evidence>
<dbReference type="Pfam" id="PF12802">
    <property type="entry name" value="MarR_2"/>
    <property type="match status" value="1"/>
</dbReference>
<evidence type="ECO:0000256" key="3">
    <source>
        <dbReference type="ARBA" id="ARBA00023163"/>
    </source>
</evidence>
<organism evidence="6 7">
    <name type="scientific">Methylobacterium dankookense</name>
    <dbReference type="NCBI Taxonomy" id="560405"/>
    <lineage>
        <taxon>Bacteria</taxon>
        <taxon>Pseudomonadati</taxon>
        <taxon>Pseudomonadota</taxon>
        <taxon>Alphaproteobacteria</taxon>
        <taxon>Hyphomicrobiales</taxon>
        <taxon>Methylobacteriaceae</taxon>
        <taxon>Methylobacterium</taxon>
    </lineage>
</organism>
<dbReference type="SUPFAM" id="SSF46785">
    <property type="entry name" value="Winged helix' DNA-binding domain"/>
    <property type="match status" value="1"/>
</dbReference>
<evidence type="ECO:0000313" key="5">
    <source>
        <dbReference type="EMBL" id="GJD58936.1"/>
    </source>
</evidence>
<accession>A0A564FT22</accession>
<proteinExistence type="predicted"/>
<reference evidence="5" key="2">
    <citation type="journal article" date="2021" name="Front. Microbiol.">
        <title>Comprehensive Comparative Genomics and Phenotyping of Methylobacterium Species.</title>
        <authorList>
            <person name="Alessa O."/>
            <person name="Ogura Y."/>
            <person name="Fujitani Y."/>
            <person name="Takami H."/>
            <person name="Hayashi T."/>
            <person name="Sahin N."/>
            <person name="Tani A."/>
        </authorList>
    </citation>
    <scope>NUCLEOTIDE SEQUENCE</scope>
    <source>
        <strain evidence="5">DSM 22415</strain>
    </source>
</reference>
<dbReference type="PANTHER" id="PTHR42756:SF1">
    <property type="entry name" value="TRANSCRIPTIONAL REPRESSOR OF EMRAB OPERON"/>
    <property type="match status" value="1"/>
</dbReference>
<dbReference type="GO" id="GO:0003700">
    <property type="term" value="F:DNA-binding transcription factor activity"/>
    <property type="evidence" value="ECO:0007669"/>
    <property type="project" value="InterPro"/>
</dbReference>
<reference evidence="5" key="3">
    <citation type="submission" date="2021-08" db="EMBL/GenBank/DDBJ databases">
        <authorList>
            <person name="Tani A."/>
            <person name="Ola A."/>
            <person name="Ogura Y."/>
            <person name="Katsura K."/>
            <person name="Hayashi T."/>
        </authorList>
    </citation>
    <scope>NUCLEOTIDE SEQUENCE</scope>
    <source>
        <strain evidence="5">DSM 22415</strain>
    </source>
</reference>